<reference evidence="1 2" key="1">
    <citation type="journal article" date="2014" name="Nat. Commun.">
        <title>Klebsormidium flaccidum genome reveals primary factors for plant terrestrial adaptation.</title>
        <authorList>
            <person name="Hori K."/>
            <person name="Maruyama F."/>
            <person name="Fujisawa T."/>
            <person name="Togashi T."/>
            <person name="Yamamoto N."/>
            <person name="Seo M."/>
            <person name="Sato S."/>
            <person name="Yamada T."/>
            <person name="Mori H."/>
            <person name="Tajima N."/>
            <person name="Moriyama T."/>
            <person name="Ikeuchi M."/>
            <person name="Watanabe M."/>
            <person name="Wada H."/>
            <person name="Kobayashi K."/>
            <person name="Saito M."/>
            <person name="Masuda T."/>
            <person name="Sasaki-Sekimoto Y."/>
            <person name="Mashiguchi K."/>
            <person name="Awai K."/>
            <person name="Shimojima M."/>
            <person name="Masuda S."/>
            <person name="Iwai M."/>
            <person name="Nobusawa T."/>
            <person name="Narise T."/>
            <person name="Kondo S."/>
            <person name="Saito H."/>
            <person name="Sato R."/>
            <person name="Murakawa M."/>
            <person name="Ihara Y."/>
            <person name="Oshima-Yamada Y."/>
            <person name="Ohtaka K."/>
            <person name="Satoh M."/>
            <person name="Sonobe K."/>
            <person name="Ishii M."/>
            <person name="Ohtani R."/>
            <person name="Kanamori-Sato M."/>
            <person name="Honoki R."/>
            <person name="Miyazaki D."/>
            <person name="Mochizuki H."/>
            <person name="Umetsu J."/>
            <person name="Higashi K."/>
            <person name="Shibata D."/>
            <person name="Kamiya Y."/>
            <person name="Sato N."/>
            <person name="Nakamura Y."/>
            <person name="Tabata S."/>
            <person name="Ida S."/>
            <person name="Kurokawa K."/>
            <person name="Ohta H."/>
        </authorList>
    </citation>
    <scope>NUCLEOTIDE SEQUENCE [LARGE SCALE GENOMIC DNA]</scope>
    <source>
        <strain evidence="1 2">NIES-2285</strain>
    </source>
</reference>
<evidence type="ECO:0000313" key="1">
    <source>
        <dbReference type="EMBL" id="GAQ93625.1"/>
    </source>
</evidence>
<name>A0A1Y1IRU8_KLENI</name>
<evidence type="ECO:0000313" key="2">
    <source>
        <dbReference type="Proteomes" id="UP000054558"/>
    </source>
</evidence>
<dbReference type="EMBL" id="DF238675">
    <property type="protein sequence ID" value="GAQ93625.1"/>
    <property type="molecule type" value="Genomic_DNA"/>
</dbReference>
<proteinExistence type="predicted"/>
<dbReference type="AlphaFoldDB" id="A0A1Y1IRU8"/>
<feature type="non-terminal residue" evidence="1">
    <location>
        <position position="601"/>
    </location>
</feature>
<dbReference type="Proteomes" id="UP000054558">
    <property type="component" value="Unassembled WGS sequence"/>
</dbReference>
<organism evidence="1 2">
    <name type="scientific">Klebsormidium nitens</name>
    <name type="common">Green alga</name>
    <name type="synonym">Ulothrix nitens</name>
    <dbReference type="NCBI Taxonomy" id="105231"/>
    <lineage>
        <taxon>Eukaryota</taxon>
        <taxon>Viridiplantae</taxon>
        <taxon>Streptophyta</taxon>
        <taxon>Klebsormidiophyceae</taxon>
        <taxon>Klebsormidiales</taxon>
        <taxon>Klebsormidiaceae</taxon>
        <taxon>Klebsormidium</taxon>
    </lineage>
</organism>
<protein>
    <submittedName>
        <fullName evidence="1">Uncharacterized protein</fullName>
    </submittedName>
</protein>
<accession>A0A1Y1IRU8</accession>
<keyword evidence="2" id="KW-1185">Reference proteome</keyword>
<gene>
    <name evidence="1" type="ORF">KFL_017260010</name>
</gene>
<sequence>MASIPPTPIQPVIVNIYTREELSAAGHLDMFAKRTTKSDALKLTTTAHKIRKNPGIPTLVKDLASFARTIFGITTTPVDMLRGGDLVFQRIITADAAGPFTLPPSATDVPDPRAGYSLGFMLIQVLPRPPLRAVKFYHPATEILAFQLAADGTAVYLLLPAYFVQTLAGAQAAMDEWFTAERLAVIPGELVRLEASSLSHALVLRAPPPAPEPAAASAPPRLQTAELAQSLLPLGTIILGDRTRSASDLLAALRGAGVTTAMLPSAPTREESTTGPPQYAFLAGAISHVPALLIHLQDVASAGCAPALTSYLPPSAGKGVPYQLQQSCFIAQSVLSRFSSTQSAAASIQSVLRTFERFSSVDVLIMPDQGREDPVLGRCTLVRIFSSSITTFIAWLDEFPDGVPISITLPDGTQVTPCLKLRAPSYGYVKYSPGDSLLTAADTQLLMTCDDPQALLLAGLTMARVLYGLDPLTTQDEDDVVFTEEDVAGNPTLGFSTGAVLAVILTQTGLSVYPEGTAHPQNKITVCPFLRSVANSVKHVKGQRTPPFEQLTYNRFPAVAPIVTKLIAASTEAPARDRAVATAPLIVDITAIGPGADADMS</sequence>